<dbReference type="PROSITE" id="PS51203">
    <property type="entry name" value="CS"/>
    <property type="match status" value="1"/>
</dbReference>
<dbReference type="Pfam" id="PF04969">
    <property type="entry name" value="CS"/>
    <property type="match status" value="1"/>
</dbReference>
<dbReference type="PANTHER" id="PTHR46513">
    <property type="entry name" value="VITELLOGENIN RECEPTOR-LIKE PROTEIN-RELATED-RELATED"/>
    <property type="match status" value="1"/>
</dbReference>
<proteinExistence type="predicted"/>
<protein>
    <recommendedName>
        <fullName evidence="1">CS domain-containing protein</fullName>
    </recommendedName>
</protein>
<evidence type="ECO:0000313" key="4">
    <source>
        <dbReference type="Proteomes" id="UP000654075"/>
    </source>
</evidence>
<dbReference type="SUPFAM" id="SSF49764">
    <property type="entry name" value="HSP20-like chaperones"/>
    <property type="match status" value="1"/>
</dbReference>
<evidence type="ECO:0000259" key="1">
    <source>
        <dbReference type="PROSITE" id="PS51203"/>
    </source>
</evidence>
<dbReference type="EMBL" id="CAJNNW010007027">
    <property type="protein sequence ID" value="CAE8648851.1"/>
    <property type="molecule type" value="Genomic_DNA"/>
</dbReference>
<dbReference type="Proteomes" id="UP000654075">
    <property type="component" value="Unassembled WGS sequence"/>
</dbReference>
<gene>
    <name evidence="2" type="ORF">PGLA1383_LOCUS22007</name>
    <name evidence="3" type="ORF">PGLA2088_LOCUS6929</name>
</gene>
<dbReference type="EMBL" id="CAJNNV010015812">
    <property type="protein sequence ID" value="CAE8603807.1"/>
    <property type="molecule type" value="Genomic_DNA"/>
</dbReference>
<name>A0A813F055_POLGL</name>
<dbReference type="OrthoDB" id="445703at2759"/>
<dbReference type="OMA" id="VYWGDFG"/>
<dbReference type="InterPro" id="IPR007052">
    <property type="entry name" value="CS_dom"/>
</dbReference>
<dbReference type="AlphaFoldDB" id="A0A813F055"/>
<evidence type="ECO:0000313" key="2">
    <source>
        <dbReference type="EMBL" id="CAE8603807.1"/>
    </source>
</evidence>
<dbReference type="PROSITE" id="PS51120">
    <property type="entry name" value="LDLRB"/>
    <property type="match status" value="4"/>
</dbReference>
<sequence>MLQAEARKVYWIDAGTSKIQRANLDGSQVEDVVASGPESRLSSLGVDLAAGKVYWSDLGDKKIRRAGLDGSNPEEVVAASPSGTSLALADGRIFWADLSLKQVLSAKQDGSSEGPEAVVSDLTSPNAVAVDAVGGKVYWGDFGTRKLHRANADGSKSEVVVPYGKNSSGIVVDSLRGKVLWSNFGTNAIYRCSLDGHDMEQVVSGLDNPGAIALDAKAGRIYWVDRGSGKIQRAAMDGSQVEDVVCGLDRPWAVALGPEPGARAAQADAAPSADSQDSFAIGGSVDRATVVIQKYSWADEGDCVKVYVSEAANPAVLAAAGDGKQGQLQTDFQARSFSINVTSLEGGASFELCCRGLVHEVIPEKCKVRVSQGKRISVSLAKKEAQVWSALSAKNW</sequence>
<dbReference type="SMART" id="SM00135">
    <property type="entry name" value="LY"/>
    <property type="match status" value="6"/>
</dbReference>
<comment type="caution">
    <text evidence="2">The sequence shown here is derived from an EMBL/GenBank/DDBJ whole genome shotgun (WGS) entry which is preliminary data.</text>
</comment>
<feature type="domain" description="CS" evidence="1">
    <location>
        <begin position="290"/>
        <end position="392"/>
    </location>
</feature>
<dbReference type="InterPro" id="IPR050778">
    <property type="entry name" value="Cueball_EGF_LRP_Nidogen"/>
</dbReference>
<dbReference type="Pfam" id="PF00058">
    <property type="entry name" value="Ldl_recept_b"/>
    <property type="match status" value="2"/>
</dbReference>
<dbReference type="Gene3D" id="2.120.10.30">
    <property type="entry name" value="TolB, C-terminal domain"/>
    <property type="match status" value="2"/>
</dbReference>
<dbReference type="Proteomes" id="UP000626109">
    <property type="component" value="Unassembled WGS sequence"/>
</dbReference>
<accession>A0A813F055</accession>
<keyword evidence="4" id="KW-1185">Reference proteome</keyword>
<dbReference type="InterPro" id="IPR000033">
    <property type="entry name" value="LDLR_classB_rpt"/>
</dbReference>
<dbReference type="SUPFAM" id="SSF101898">
    <property type="entry name" value="NHL repeat"/>
    <property type="match status" value="2"/>
</dbReference>
<organism evidence="2 4">
    <name type="scientific">Polarella glacialis</name>
    <name type="common">Dinoflagellate</name>
    <dbReference type="NCBI Taxonomy" id="89957"/>
    <lineage>
        <taxon>Eukaryota</taxon>
        <taxon>Sar</taxon>
        <taxon>Alveolata</taxon>
        <taxon>Dinophyceae</taxon>
        <taxon>Suessiales</taxon>
        <taxon>Suessiaceae</taxon>
        <taxon>Polarella</taxon>
    </lineage>
</organism>
<dbReference type="Gene3D" id="2.60.40.790">
    <property type="match status" value="1"/>
</dbReference>
<dbReference type="PANTHER" id="PTHR46513:SF44">
    <property type="entry name" value="LDL RECEPTOR RELATED PROTEIN 4"/>
    <property type="match status" value="1"/>
</dbReference>
<dbReference type="InterPro" id="IPR011042">
    <property type="entry name" value="6-blade_b-propeller_TolB-like"/>
</dbReference>
<reference evidence="2" key="1">
    <citation type="submission" date="2021-02" db="EMBL/GenBank/DDBJ databases">
        <authorList>
            <person name="Dougan E. K."/>
            <person name="Rhodes N."/>
            <person name="Thang M."/>
            <person name="Chan C."/>
        </authorList>
    </citation>
    <scope>NUCLEOTIDE SEQUENCE</scope>
</reference>
<dbReference type="InterPro" id="IPR008978">
    <property type="entry name" value="HSP20-like_chaperone"/>
</dbReference>
<evidence type="ECO:0000313" key="3">
    <source>
        <dbReference type="EMBL" id="CAE8648851.1"/>
    </source>
</evidence>